<dbReference type="PATRIC" id="fig|1028801.3.peg.1522"/>
<dbReference type="AlphaFoldDB" id="A0A068T5S7"/>
<gene>
    <name evidence="1" type="ORF">RG1141_CH15050</name>
</gene>
<sequence length="55" mass="6273">MFVKGSEQSHAIFQACLEFTIAEKVFCILQPDRRQLLSLHRFVLVSTLTDGVDHP</sequence>
<dbReference type="KEGG" id="ngl:RG1141_CH15050"/>
<name>A0A068T5S7_NEOGA</name>
<evidence type="ECO:0000313" key="2">
    <source>
        <dbReference type="Proteomes" id="UP000028186"/>
    </source>
</evidence>
<dbReference type="EMBL" id="HG938355">
    <property type="protein sequence ID" value="CDN53848.1"/>
    <property type="molecule type" value="Genomic_DNA"/>
</dbReference>
<organism evidence="1 2">
    <name type="scientific">Neorhizobium galegae bv. officinalis bv. officinalis str. HAMBI 1141</name>
    <dbReference type="NCBI Taxonomy" id="1028801"/>
    <lineage>
        <taxon>Bacteria</taxon>
        <taxon>Pseudomonadati</taxon>
        <taxon>Pseudomonadota</taxon>
        <taxon>Alphaproteobacteria</taxon>
        <taxon>Hyphomicrobiales</taxon>
        <taxon>Rhizobiaceae</taxon>
        <taxon>Rhizobium/Agrobacterium group</taxon>
        <taxon>Neorhizobium</taxon>
    </lineage>
</organism>
<protein>
    <submittedName>
        <fullName evidence="1">Uncharacterized protein</fullName>
    </submittedName>
</protein>
<dbReference type="HOGENOM" id="CLU_3027647_0_0_5"/>
<accession>A0A068T5S7</accession>
<proteinExistence type="predicted"/>
<reference evidence="2" key="1">
    <citation type="journal article" date="2014" name="BMC Genomics">
        <title>Genome sequencing of two Neorhizobium galegae strains reveals a noeT gene responsible for the unusual acetylation of the nodulation factors.</title>
        <authorList>
            <person name="Osterman J."/>
            <person name="Marsh J."/>
            <person name="Laine P.K."/>
            <person name="Zeng Z."/>
            <person name="Alatalo E."/>
            <person name="Sullivan J.T."/>
            <person name="Young J.P."/>
            <person name="Thomas-Oates J."/>
            <person name="Paulin L."/>
            <person name="Lindstrom K."/>
        </authorList>
    </citation>
    <scope>NUCLEOTIDE SEQUENCE [LARGE SCALE GENOMIC DNA]</scope>
    <source>
        <strain evidence="2">HAMBI 1141</strain>
    </source>
</reference>
<evidence type="ECO:0000313" key="1">
    <source>
        <dbReference type="EMBL" id="CDN53848.1"/>
    </source>
</evidence>
<dbReference type="Proteomes" id="UP000028186">
    <property type="component" value="Chromosome I"/>
</dbReference>